<dbReference type="RefSeq" id="XP_007835692.1">
    <property type="nucleotide sequence ID" value="XM_007837501.1"/>
</dbReference>
<dbReference type="AlphaFoldDB" id="W3X0Z4"/>
<dbReference type="PANTHER" id="PTHR31094">
    <property type="entry name" value="RIKEN CDNA 2310061I04 GENE"/>
    <property type="match status" value="1"/>
</dbReference>
<dbReference type="InterPro" id="IPR018790">
    <property type="entry name" value="DUF2358"/>
</dbReference>
<dbReference type="OrthoDB" id="5329385at2759"/>
<keyword evidence="3" id="KW-1185">Reference proteome</keyword>
<dbReference type="InterPro" id="IPR031342">
    <property type="entry name" value="Mug163-like"/>
</dbReference>
<reference evidence="3" key="1">
    <citation type="journal article" date="2015" name="BMC Genomics">
        <title>Genomic and transcriptomic analysis of the endophytic fungus Pestalotiopsis fici reveals its lifestyle and high potential for synthesis of natural products.</title>
        <authorList>
            <person name="Wang X."/>
            <person name="Zhang X."/>
            <person name="Liu L."/>
            <person name="Xiang M."/>
            <person name="Wang W."/>
            <person name="Sun X."/>
            <person name="Che Y."/>
            <person name="Guo L."/>
            <person name="Liu G."/>
            <person name="Guo L."/>
            <person name="Wang C."/>
            <person name="Yin W.B."/>
            <person name="Stadler M."/>
            <person name="Zhang X."/>
            <person name="Liu X."/>
        </authorList>
    </citation>
    <scope>NUCLEOTIDE SEQUENCE [LARGE SCALE GENOMIC DNA]</scope>
    <source>
        <strain evidence="3">W106-1 / CGMCC3.15140</strain>
    </source>
</reference>
<proteinExistence type="predicted"/>
<feature type="region of interest" description="Disordered" evidence="1">
    <location>
        <begin position="49"/>
        <end position="101"/>
    </location>
</feature>
<feature type="compositionally biased region" description="Low complexity" evidence="1">
    <location>
        <begin position="49"/>
        <end position="63"/>
    </location>
</feature>
<dbReference type="Pfam" id="PF17119">
    <property type="entry name" value="MMU163"/>
    <property type="match status" value="2"/>
</dbReference>
<dbReference type="PANTHER" id="PTHR31094:SF2">
    <property type="entry name" value="RIKEN CDNA 2310061I04 GENE"/>
    <property type="match status" value="1"/>
</dbReference>
<dbReference type="EMBL" id="KI912114">
    <property type="protein sequence ID" value="ETS79067.1"/>
    <property type="molecule type" value="Genomic_DNA"/>
</dbReference>
<gene>
    <name evidence="2" type="ORF">PFICI_08920</name>
</gene>
<feature type="region of interest" description="Disordered" evidence="1">
    <location>
        <begin position="210"/>
        <end position="242"/>
    </location>
</feature>
<dbReference type="OMA" id="TGLFKFE"/>
<accession>W3X0Z4</accession>
<evidence type="ECO:0000313" key="2">
    <source>
        <dbReference type="EMBL" id="ETS79067.1"/>
    </source>
</evidence>
<dbReference type="HOGENOM" id="CLU_053544_0_0_1"/>
<protein>
    <recommendedName>
        <fullName evidence="4">Chromosome transmission fidelity protein 4</fullName>
    </recommendedName>
</protein>
<dbReference type="GeneID" id="19273933"/>
<evidence type="ECO:0000256" key="1">
    <source>
        <dbReference type="SAM" id="MobiDB-lite"/>
    </source>
</evidence>
<dbReference type="Proteomes" id="UP000030651">
    <property type="component" value="Unassembled WGS sequence"/>
</dbReference>
<dbReference type="InParanoid" id="W3X0Z4"/>
<dbReference type="KEGG" id="pfy:PFICI_08920"/>
<evidence type="ECO:0000313" key="3">
    <source>
        <dbReference type="Proteomes" id="UP000030651"/>
    </source>
</evidence>
<feature type="compositionally biased region" description="Basic and acidic residues" evidence="1">
    <location>
        <begin position="86"/>
        <end position="101"/>
    </location>
</feature>
<name>W3X0Z4_PESFW</name>
<sequence length="320" mass="35643">MSLSSSLVRSPSYILSSGSRSSRAAAWRTTALPYFASAGPVITSIPSTTTSKSLTTLPTTSSSAQPPVPLTQKDLAPIWFDSTNPLRDRPQGLDPKNPENERKVKLGKTLRILQKRLPTVLQTPLPQEILSPNISLHLFPSTHPYLPTVSGRVAYTAAVWTSPIAWNRVPIIGNLKIEILSERMTTQPLHFSPQRTGAYPEQLVVKWRTASSSSSSTDQKDNPSLTEQGEQKLDETLSGARRRGSKREFTGLFIFEFDREGKIISHTIEHVDQSGEWDKGVGAKVVHLTDWLLGELRGRQPQGTCPMFQITEDHDRKRRR</sequence>
<evidence type="ECO:0008006" key="4">
    <source>
        <dbReference type="Google" id="ProtNLM"/>
    </source>
</evidence>
<dbReference type="FunCoup" id="W3X0Z4">
    <property type="interactions" value="1"/>
</dbReference>
<organism evidence="2 3">
    <name type="scientific">Pestalotiopsis fici (strain W106-1 / CGMCC3.15140)</name>
    <dbReference type="NCBI Taxonomy" id="1229662"/>
    <lineage>
        <taxon>Eukaryota</taxon>
        <taxon>Fungi</taxon>
        <taxon>Dikarya</taxon>
        <taxon>Ascomycota</taxon>
        <taxon>Pezizomycotina</taxon>
        <taxon>Sordariomycetes</taxon>
        <taxon>Xylariomycetidae</taxon>
        <taxon>Amphisphaeriales</taxon>
        <taxon>Sporocadaceae</taxon>
        <taxon>Pestalotiopsis</taxon>
    </lineage>
</organism>
<dbReference type="eggNOG" id="ENOG502S29P">
    <property type="taxonomic scope" value="Eukaryota"/>
</dbReference>